<dbReference type="Pfam" id="PF00010">
    <property type="entry name" value="HLH"/>
    <property type="match status" value="1"/>
</dbReference>
<dbReference type="SMART" id="SM00353">
    <property type="entry name" value="HLH"/>
    <property type="match status" value="1"/>
</dbReference>
<dbReference type="RefSeq" id="XP_022244616.1">
    <property type="nucleotide sequence ID" value="XM_022388908.1"/>
</dbReference>
<dbReference type="RefSeq" id="XP_022244611.1">
    <property type="nucleotide sequence ID" value="XM_022388903.1"/>
</dbReference>
<evidence type="ECO:0000313" key="5">
    <source>
        <dbReference type="RefSeq" id="XP_022244616.1"/>
    </source>
</evidence>
<dbReference type="PROSITE" id="PS50888">
    <property type="entry name" value="BHLH"/>
    <property type="match status" value="1"/>
</dbReference>
<reference evidence="4 5" key="1">
    <citation type="submission" date="2025-05" db="UniProtKB">
        <authorList>
            <consortium name="RefSeq"/>
        </authorList>
    </citation>
    <scope>IDENTIFICATION</scope>
    <source>
        <tissue evidence="4 5">Muscle</tissue>
    </source>
</reference>
<dbReference type="CDD" id="cd11431">
    <property type="entry name" value="bHLH_TS_taxi_Dei"/>
    <property type="match status" value="1"/>
</dbReference>
<dbReference type="GeneID" id="106461631"/>
<dbReference type="Proteomes" id="UP000694941">
    <property type="component" value="Unplaced"/>
</dbReference>
<feature type="domain" description="BHLH" evidence="2">
    <location>
        <begin position="123"/>
        <end position="180"/>
    </location>
</feature>
<dbReference type="SUPFAM" id="SSF47459">
    <property type="entry name" value="HLH, helix-loop-helix DNA-binding domain"/>
    <property type="match status" value="1"/>
</dbReference>
<dbReference type="Gene3D" id="4.10.280.10">
    <property type="entry name" value="Helix-loop-helix DNA-binding domain"/>
    <property type="match status" value="1"/>
</dbReference>
<dbReference type="InterPro" id="IPR011598">
    <property type="entry name" value="bHLH_dom"/>
</dbReference>
<dbReference type="InterPro" id="IPR036638">
    <property type="entry name" value="HLH_DNA-bd_sf"/>
</dbReference>
<evidence type="ECO:0000256" key="1">
    <source>
        <dbReference type="SAM" id="MobiDB-lite"/>
    </source>
</evidence>
<protein>
    <submittedName>
        <fullName evidence="4 5">Neurogenin-1-like</fullName>
    </submittedName>
</protein>
<organism evidence="3 4">
    <name type="scientific">Limulus polyphemus</name>
    <name type="common">Atlantic horseshoe crab</name>
    <dbReference type="NCBI Taxonomy" id="6850"/>
    <lineage>
        <taxon>Eukaryota</taxon>
        <taxon>Metazoa</taxon>
        <taxon>Ecdysozoa</taxon>
        <taxon>Arthropoda</taxon>
        <taxon>Chelicerata</taxon>
        <taxon>Merostomata</taxon>
        <taxon>Xiphosura</taxon>
        <taxon>Limulidae</taxon>
        <taxon>Limulus</taxon>
    </lineage>
</organism>
<evidence type="ECO:0000313" key="4">
    <source>
        <dbReference type="RefSeq" id="XP_022244611.1"/>
    </source>
</evidence>
<proteinExistence type="predicted"/>
<dbReference type="PANTHER" id="PTHR19290">
    <property type="entry name" value="BASIC HELIX-LOOP-HELIX PROTEIN NEUROGENIN-RELATED"/>
    <property type="match status" value="1"/>
</dbReference>
<name>A0ABM1SLV5_LIMPO</name>
<dbReference type="InterPro" id="IPR050359">
    <property type="entry name" value="bHLH_transcription_factors"/>
</dbReference>
<gene>
    <name evidence="4 5" type="primary">LOC106461631</name>
</gene>
<keyword evidence="3" id="KW-1185">Reference proteome</keyword>
<sequence>MAYKVSDFDQESFDIYLNIGPFILDEKFDLSEEPDEGDSHSQSSFTEEAESGETYPLQAISNASLNSLGSAKRLDDEHSVSSCEILSSEYNLRPRSTLKLLETETKKYSKKVLKLKPPPLSKYRRKTANSRERCRMNEINEAFDRLRKVVPSFHASAGVNNSKLTKITTLRLAVNYIAALTTLLQSADQA</sequence>
<evidence type="ECO:0000313" key="3">
    <source>
        <dbReference type="Proteomes" id="UP000694941"/>
    </source>
</evidence>
<accession>A0ABM1SLV5</accession>
<evidence type="ECO:0000259" key="2">
    <source>
        <dbReference type="PROSITE" id="PS50888"/>
    </source>
</evidence>
<feature type="region of interest" description="Disordered" evidence="1">
    <location>
        <begin position="30"/>
        <end position="53"/>
    </location>
</feature>